<evidence type="ECO:0000256" key="1">
    <source>
        <dbReference type="ARBA" id="ARBA00008894"/>
    </source>
</evidence>
<dbReference type="Gene3D" id="1.20.5.4130">
    <property type="match status" value="1"/>
</dbReference>
<evidence type="ECO:0000256" key="4">
    <source>
        <dbReference type="ARBA" id="ARBA00022741"/>
    </source>
</evidence>
<sequence length="906" mass="102474">MAEFVTGAMSSLIPKLGELLTKEFNLQKNIRGKIESLSKELIRMQAVLNNGEVPGKSCADLLVKLWADEVRELSYVIEDVVDKFLVQVDGDGPKPADPHVLRRLGKQVKKLFKKVKHKHGIAHAIKDIQEQLQKVSDSMKRYYHSENYQAVTCREIDPMANNLVGIDEPRDQDLMRLLSMEGDDLSVYVVGGVGKTTLAKIVYDKTAIIGGHFQYRAWIAVSQNYNIQRASQKDKSDKFPVKEEQISLGCQDSSLNTEQLLNMMDDSQLVQIVRGHLNKKRYLLVFDDVWRTGAWESLNIALPPGKEGSRVIVTTRIEEVAITSCSRHQFIFKVSPLSSQLSWELLCRRVFKVPDYSCPPELEEYLRRTIIVLGLPLAIASLGSMMSTKAQTYEWNQKVYSTLNSELSGGSKIVRSILSFSFYDLPHCLKACLLYLSLFPEDSKIHRDELIWMWIAEGFVHHENQGNSGLYELGESYFNELVYRSMIQPVDVPYDGEVYVCRMHDVLVDLICNLSREAKFVNLLDGSGTTVRHADKVRRLSLHKRNEDHQAKPITDIKSMRSLGASGHLGQLISVAPLSRFDLLRVLSLSFYNLGELPKDVGHLTHLRYLGLEGHTDVTLPIQIGDLGEFLEVLDLGNNNLKELPSTVCNLRRLIYLRIPRRELMPLAGLIGKLTRLQELGIDNADLQVLDCHIVQLEGKLTGLRLVYAKLKVLKGKVESLGMDAMDSLGCLSLKDAGLRLVRTAPARECTRPDAAGLKYFMFVCTAPCMTFVEGALPSLEKLNLRFCQLSSEDPLEMSITGLEHLVALALITSTLKRLTVCVKSLFQHLKLLVLVQMPLNKLKVLVVDLQWVVRFLKDEKLDKVPRGIKSLRTLKELSLVCHRLFELRIRISGLDYKMILDFRPN</sequence>
<dbReference type="InterPro" id="IPR002182">
    <property type="entry name" value="NB-ARC"/>
</dbReference>
<dbReference type="InterPro" id="IPR032675">
    <property type="entry name" value="LRR_dom_sf"/>
</dbReference>
<organism evidence="10">
    <name type="scientific">Curcuma zedoaria</name>
    <dbReference type="NCBI Taxonomy" id="136224"/>
    <lineage>
        <taxon>Eukaryota</taxon>
        <taxon>Viridiplantae</taxon>
        <taxon>Streptophyta</taxon>
        <taxon>Embryophyta</taxon>
        <taxon>Tracheophyta</taxon>
        <taxon>Spermatophyta</taxon>
        <taxon>Magnoliopsida</taxon>
        <taxon>Liliopsida</taxon>
        <taxon>Zingiberales</taxon>
        <taxon>Zingiberaceae</taxon>
        <taxon>Curcuma</taxon>
    </lineage>
</organism>
<dbReference type="InterPro" id="IPR044974">
    <property type="entry name" value="Disease_R_plants"/>
</dbReference>
<feature type="domain" description="NB-ARC" evidence="6">
    <location>
        <begin position="179"/>
        <end position="353"/>
    </location>
</feature>
<dbReference type="PANTHER" id="PTHR23155:SF1116">
    <property type="entry name" value="OS12G0273300 PROTEIN"/>
    <property type="match status" value="1"/>
</dbReference>
<dbReference type="PRINTS" id="PR00364">
    <property type="entry name" value="DISEASERSIST"/>
</dbReference>
<dbReference type="GO" id="GO:0042742">
    <property type="term" value="P:defense response to bacterium"/>
    <property type="evidence" value="ECO:0007669"/>
    <property type="project" value="UniProtKB-ARBA"/>
</dbReference>
<keyword evidence="3" id="KW-0677">Repeat</keyword>
<gene>
    <name evidence="10" type="primary">R1</name>
</gene>
<dbReference type="SUPFAM" id="SSF52540">
    <property type="entry name" value="P-loop containing nucleoside triphosphate hydrolases"/>
    <property type="match status" value="1"/>
</dbReference>
<dbReference type="Pfam" id="PF23559">
    <property type="entry name" value="WHD_DRP"/>
    <property type="match status" value="1"/>
</dbReference>
<dbReference type="GO" id="GO:0009626">
    <property type="term" value="P:plant-type hypersensitive response"/>
    <property type="evidence" value="ECO:0007669"/>
    <property type="project" value="UniProtKB-ARBA"/>
</dbReference>
<evidence type="ECO:0000256" key="2">
    <source>
        <dbReference type="ARBA" id="ARBA00022614"/>
    </source>
</evidence>
<comment type="similarity">
    <text evidence="1">Belongs to the disease resistance NB-LRR family.</text>
</comment>
<feature type="domain" description="Disease resistance R13L4/SHOC-2-like LRR" evidence="9">
    <location>
        <begin position="560"/>
        <end position="732"/>
    </location>
</feature>
<keyword evidence="2" id="KW-0433">Leucine-rich repeat</keyword>
<protein>
    <submittedName>
        <fullName evidence="10">Resistance protein R1</fullName>
    </submittedName>
</protein>
<evidence type="ECO:0000256" key="5">
    <source>
        <dbReference type="ARBA" id="ARBA00022821"/>
    </source>
</evidence>
<dbReference type="Pfam" id="PF18052">
    <property type="entry name" value="Rx_N"/>
    <property type="match status" value="1"/>
</dbReference>
<dbReference type="Gene3D" id="1.10.10.10">
    <property type="entry name" value="Winged helix-like DNA-binding domain superfamily/Winged helix DNA-binding domain"/>
    <property type="match status" value="1"/>
</dbReference>
<dbReference type="Gene3D" id="3.80.10.10">
    <property type="entry name" value="Ribonuclease Inhibitor"/>
    <property type="match status" value="1"/>
</dbReference>
<name>L0CVJ5_9LILI</name>
<feature type="domain" description="Disease resistance protein winged helix" evidence="8">
    <location>
        <begin position="438"/>
        <end position="511"/>
    </location>
</feature>
<evidence type="ECO:0000259" key="9">
    <source>
        <dbReference type="Pfam" id="PF23598"/>
    </source>
</evidence>
<dbReference type="SMR" id="L0CVJ5"/>
<evidence type="ECO:0000256" key="3">
    <source>
        <dbReference type="ARBA" id="ARBA00022737"/>
    </source>
</evidence>
<keyword evidence="5" id="KW-0611">Plant defense</keyword>
<dbReference type="InterPro" id="IPR027417">
    <property type="entry name" value="P-loop_NTPase"/>
</dbReference>
<dbReference type="PROSITE" id="PS51450">
    <property type="entry name" value="LRR"/>
    <property type="match status" value="1"/>
</dbReference>
<evidence type="ECO:0000259" key="8">
    <source>
        <dbReference type="Pfam" id="PF23559"/>
    </source>
</evidence>
<dbReference type="GO" id="GO:0002758">
    <property type="term" value="P:innate immune response-activating signaling pathway"/>
    <property type="evidence" value="ECO:0007669"/>
    <property type="project" value="UniProtKB-ARBA"/>
</dbReference>
<dbReference type="InterPro" id="IPR001611">
    <property type="entry name" value="Leu-rich_rpt"/>
</dbReference>
<accession>L0CVJ5</accession>
<keyword evidence="4" id="KW-0547">Nucleotide-binding</keyword>
<evidence type="ECO:0000259" key="6">
    <source>
        <dbReference type="Pfam" id="PF00931"/>
    </source>
</evidence>
<dbReference type="Gene3D" id="3.40.50.300">
    <property type="entry name" value="P-loop containing nucleotide triphosphate hydrolases"/>
    <property type="match status" value="1"/>
</dbReference>
<dbReference type="Pfam" id="PF00931">
    <property type="entry name" value="NB-ARC"/>
    <property type="match status" value="1"/>
</dbReference>
<dbReference type="FunFam" id="1.10.10.10:FF:000322">
    <property type="entry name" value="Probable disease resistance protein At1g63360"/>
    <property type="match status" value="1"/>
</dbReference>
<dbReference type="GO" id="GO:0043531">
    <property type="term" value="F:ADP binding"/>
    <property type="evidence" value="ECO:0007669"/>
    <property type="project" value="InterPro"/>
</dbReference>
<dbReference type="InterPro" id="IPR036388">
    <property type="entry name" value="WH-like_DNA-bd_sf"/>
</dbReference>
<dbReference type="InterPro" id="IPR041118">
    <property type="entry name" value="Rx_N"/>
</dbReference>
<dbReference type="Pfam" id="PF23598">
    <property type="entry name" value="LRR_14"/>
    <property type="match status" value="1"/>
</dbReference>
<dbReference type="CDD" id="cd14798">
    <property type="entry name" value="RX-CC_like"/>
    <property type="match status" value="1"/>
</dbReference>
<evidence type="ECO:0000313" key="10">
    <source>
        <dbReference type="EMBL" id="AGA20370.1"/>
    </source>
</evidence>
<proteinExistence type="inferred from homology"/>
<dbReference type="PANTHER" id="PTHR23155">
    <property type="entry name" value="DISEASE RESISTANCE PROTEIN RP"/>
    <property type="match status" value="1"/>
</dbReference>
<evidence type="ECO:0000259" key="7">
    <source>
        <dbReference type="Pfam" id="PF18052"/>
    </source>
</evidence>
<dbReference type="InterPro" id="IPR038005">
    <property type="entry name" value="RX-like_CC"/>
</dbReference>
<dbReference type="EMBL" id="JX912230">
    <property type="protein sequence ID" value="AGA20370.1"/>
    <property type="molecule type" value="Genomic_DNA"/>
</dbReference>
<dbReference type="InterPro" id="IPR055414">
    <property type="entry name" value="LRR_R13L4/SHOC2-like"/>
</dbReference>
<dbReference type="AlphaFoldDB" id="L0CVJ5"/>
<feature type="domain" description="Disease resistance N-terminal" evidence="7">
    <location>
        <begin position="8"/>
        <end position="92"/>
    </location>
</feature>
<dbReference type="InterPro" id="IPR058922">
    <property type="entry name" value="WHD_DRP"/>
</dbReference>
<reference evidence="10" key="1">
    <citation type="journal article" date="2013" name="Physiol. Mol. Plant Pathol.">
        <title>Molecular characterization and functional analysis of CzR1, a coiled-coil-nucleotide-binding-site-leucine-rich repeat R-gene from Curcuma zedoaria Loeb. that confers resistance to Pythium aphanidermatum.</title>
        <authorList>
            <person name="Kai B."/>
            <person name="Nanda S."/>
            <person name="Nayak P.K."/>
            <person name="Nayak S."/>
            <person name="Joshi R.K."/>
        </authorList>
    </citation>
    <scope>NUCLEOTIDE SEQUENCE</scope>
</reference>
<dbReference type="SUPFAM" id="SSF52058">
    <property type="entry name" value="L domain-like"/>
    <property type="match status" value="1"/>
</dbReference>